<protein>
    <recommendedName>
        <fullName evidence="3">DUF559 domain-containing protein</fullName>
    </recommendedName>
</protein>
<dbReference type="OrthoDB" id="2594539at2"/>
<reference evidence="2" key="1">
    <citation type="submission" date="2018-09" db="EMBL/GenBank/DDBJ databases">
        <authorList>
            <person name="Kim I."/>
        </authorList>
    </citation>
    <scope>NUCLEOTIDE SEQUENCE [LARGE SCALE GENOMIC DNA]</scope>
    <source>
        <strain evidence="2">DD4a</strain>
    </source>
</reference>
<dbReference type="AlphaFoldDB" id="A0A3A1U6V6"/>
<evidence type="ECO:0008006" key="3">
    <source>
        <dbReference type="Google" id="ProtNLM"/>
    </source>
</evidence>
<accession>A0A3A1U6V6</accession>
<dbReference type="EMBL" id="QXTG01000001">
    <property type="protein sequence ID" value="RIX30768.1"/>
    <property type="molecule type" value="Genomic_DNA"/>
</dbReference>
<comment type="caution">
    <text evidence="1">The sequence shown here is derived from an EMBL/GenBank/DDBJ whole genome shotgun (WGS) entry which is preliminary data.</text>
</comment>
<dbReference type="RefSeq" id="WP_119481129.1">
    <property type="nucleotide sequence ID" value="NZ_QXTG01000001.1"/>
</dbReference>
<proteinExistence type="predicted"/>
<sequence>MTTDLAPLLRAARAVLAAHDGVAHLQRFLEAGLARTEVARLRHLGVLLRPRIGWYVDPATPAAGVEAVRVGGVLGCVSAAASWGIAVPEHPDHRLEVAIEPGTTRLRRSDDASRRAWASSQPDVRWHWERRTDPIRGWRVSPVDAILQLAACVEWRWLVAAIDSARCPARREPLLPDSDLSRLRSLLPEHLRSAVDRSDPRSETSGETMVRLAAEDAGVPFVPNPRLTSGYRTDGLVDGWLPVEIDGMETHAGRDAVERDRVRDATVAQFGQHPLRFTQNQAVRETEWVVETIRRVWLRGSARTRRHAAS</sequence>
<gene>
    <name evidence="1" type="ORF">D1781_05020</name>
</gene>
<organism evidence="1 2">
    <name type="scientific">Amnibacterium setariae</name>
    <dbReference type="NCBI Taxonomy" id="2306585"/>
    <lineage>
        <taxon>Bacteria</taxon>
        <taxon>Bacillati</taxon>
        <taxon>Actinomycetota</taxon>
        <taxon>Actinomycetes</taxon>
        <taxon>Micrococcales</taxon>
        <taxon>Microbacteriaceae</taxon>
        <taxon>Amnibacterium</taxon>
    </lineage>
</organism>
<evidence type="ECO:0000313" key="2">
    <source>
        <dbReference type="Proteomes" id="UP000265742"/>
    </source>
</evidence>
<keyword evidence="2" id="KW-1185">Reference proteome</keyword>
<dbReference type="Proteomes" id="UP000265742">
    <property type="component" value="Unassembled WGS sequence"/>
</dbReference>
<dbReference type="Gene3D" id="3.40.960.10">
    <property type="entry name" value="VSR Endonuclease"/>
    <property type="match status" value="1"/>
</dbReference>
<evidence type="ECO:0000313" key="1">
    <source>
        <dbReference type="EMBL" id="RIX30768.1"/>
    </source>
</evidence>
<name>A0A3A1U6V6_9MICO</name>